<evidence type="ECO:0000259" key="3">
    <source>
        <dbReference type="Pfam" id="PF23071"/>
    </source>
</evidence>
<protein>
    <submittedName>
        <fullName evidence="5">Uncharacterized protein</fullName>
    </submittedName>
</protein>
<dbReference type="Pfam" id="PF23071">
    <property type="entry name" value="DUF7044"/>
    <property type="match status" value="1"/>
</dbReference>
<dbReference type="Pfam" id="PF23073">
    <property type="entry name" value="DUF7045"/>
    <property type="match status" value="1"/>
</dbReference>
<feature type="domain" description="DUF7042" evidence="1">
    <location>
        <begin position="123"/>
        <end position="251"/>
    </location>
</feature>
<dbReference type="InterPro" id="IPR055471">
    <property type="entry name" value="DUF7043"/>
</dbReference>
<evidence type="ECO:0000259" key="2">
    <source>
        <dbReference type="Pfam" id="PF23070"/>
    </source>
</evidence>
<keyword evidence="6" id="KW-1185">Reference proteome</keyword>
<evidence type="ECO:0000313" key="5">
    <source>
        <dbReference type="EMBL" id="KAG8236091.1"/>
    </source>
</evidence>
<name>A0A8K0P6X1_LADFU</name>
<dbReference type="PANTHER" id="PTHR22255:SF4">
    <property type="entry name" value="CATION-INDEPENDENT MANNOSE-6-PHOSPHATE RECEPTOR"/>
    <property type="match status" value="1"/>
</dbReference>
<feature type="domain" description="DUF7045" evidence="4">
    <location>
        <begin position="358"/>
        <end position="405"/>
    </location>
</feature>
<dbReference type="Pfam" id="PF23069">
    <property type="entry name" value="DUF7042"/>
    <property type="match status" value="1"/>
</dbReference>
<evidence type="ECO:0000313" key="6">
    <source>
        <dbReference type="Proteomes" id="UP000792457"/>
    </source>
</evidence>
<dbReference type="AlphaFoldDB" id="A0A8K0P6X1"/>
<dbReference type="InterPro" id="IPR055473">
    <property type="entry name" value="DUF7045"/>
</dbReference>
<gene>
    <name evidence="5" type="ORF">J437_LFUL016142</name>
</gene>
<sequence length="425" mass="47880">MQSTVTAGSQVQYSALNISAESIPIWGHCHRRIGSNVLLMDDSGGARCIRCFQLSLRSMNVLSVLTEGLDKCYTSEEAAVATCPGEPPGISPQGIGSSASTDHHSQEILLFKTSGVGGEKIQSEYCPLDDRFTFTYSTNEGSDGHAGCHKHTSEMENCPAGSGLHFRFRDCTFPDHNTTFECMGHWQGPNNQRYIALSEKSTTGKSRAIYRCALYHEDPTTGVISMAFSSDSTCSSDLRSATDGFETMRLTHQETFHWPQVLDPSPCQIHNKIFSLPLFLPFRFPRWAQGRWEHMAVEGDTLVFRDHGTFTTYTFRCLTTDDTTGERSLVFGRTQWYLFKERINSQNLRMDVFKESPCPIAGEYTGYIPDDSGLCAKLYSDCSRSEIMFYTVSDCSPEPEVYEGIQFCPYIRWMLSSYWHCIYFS</sequence>
<feature type="domain" description="DUF7044" evidence="3">
    <location>
        <begin position="10"/>
        <end position="84"/>
    </location>
</feature>
<dbReference type="EMBL" id="KZ308989">
    <property type="protein sequence ID" value="KAG8236091.1"/>
    <property type="molecule type" value="Genomic_DNA"/>
</dbReference>
<evidence type="ECO:0000259" key="4">
    <source>
        <dbReference type="Pfam" id="PF23073"/>
    </source>
</evidence>
<dbReference type="OrthoDB" id="6380161at2759"/>
<evidence type="ECO:0000259" key="1">
    <source>
        <dbReference type="Pfam" id="PF23069"/>
    </source>
</evidence>
<dbReference type="InterPro" id="IPR055472">
    <property type="entry name" value="DUF7044"/>
</dbReference>
<reference evidence="5" key="2">
    <citation type="submission" date="2017-10" db="EMBL/GenBank/DDBJ databases">
        <title>Ladona fulva Genome sequencing and assembly.</title>
        <authorList>
            <person name="Murali S."/>
            <person name="Richards S."/>
            <person name="Bandaranaike D."/>
            <person name="Bellair M."/>
            <person name="Blankenburg K."/>
            <person name="Chao H."/>
            <person name="Dinh H."/>
            <person name="Doddapaneni H."/>
            <person name="Dugan-Rocha S."/>
            <person name="Elkadiri S."/>
            <person name="Gnanaolivu R."/>
            <person name="Hernandez B."/>
            <person name="Skinner E."/>
            <person name="Javaid M."/>
            <person name="Lee S."/>
            <person name="Li M."/>
            <person name="Ming W."/>
            <person name="Munidasa M."/>
            <person name="Muniz J."/>
            <person name="Nguyen L."/>
            <person name="Hughes D."/>
            <person name="Osuji N."/>
            <person name="Pu L.-L."/>
            <person name="Puazo M."/>
            <person name="Qu C."/>
            <person name="Quiroz J."/>
            <person name="Raj R."/>
            <person name="Weissenberger G."/>
            <person name="Xin Y."/>
            <person name="Zou X."/>
            <person name="Han Y."/>
            <person name="Worley K."/>
            <person name="Muzny D."/>
            <person name="Gibbs R."/>
        </authorList>
    </citation>
    <scope>NUCLEOTIDE SEQUENCE</scope>
    <source>
        <strain evidence="5">Sampled in the wild</strain>
    </source>
</reference>
<reference evidence="5" key="1">
    <citation type="submission" date="2013-04" db="EMBL/GenBank/DDBJ databases">
        <authorList>
            <person name="Qu J."/>
            <person name="Murali S.C."/>
            <person name="Bandaranaike D."/>
            <person name="Bellair M."/>
            <person name="Blankenburg K."/>
            <person name="Chao H."/>
            <person name="Dinh H."/>
            <person name="Doddapaneni H."/>
            <person name="Downs B."/>
            <person name="Dugan-Rocha S."/>
            <person name="Elkadiri S."/>
            <person name="Gnanaolivu R.D."/>
            <person name="Hernandez B."/>
            <person name="Javaid M."/>
            <person name="Jayaseelan J.C."/>
            <person name="Lee S."/>
            <person name="Li M."/>
            <person name="Ming W."/>
            <person name="Munidasa M."/>
            <person name="Muniz J."/>
            <person name="Nguyen L."/>
            <person name="Ongeri F."/>
            <person name="Osuji N."/>
            <person name="Pu L.-L."/>
            <person name="Puazo M."/>
            <person name="Qu C."/>
            <person name="Quiroz J."/>
            <person name="Raj R."/>
            <person name="Weissenberger G."/>
            <person name="Xin Y."/>
            <person name="Zou X."/>
            <person name="Han Y."/>
            <person name="Richards S."/>
            <person name="Worley K."/>
            <person name="Muzny D."/>
            <person name="Gibbs R."/>
        </authorList>
    </citation>
    <scope>NUCLEOTIDE SEQUENCE</scope>
    <source>
        <strain evidence="5">Sampled in the wild</strain>
    </source>
</reference>
<organism evidence="5 6">
    <name type="scientific">Ladona fulva</name>
    <name type="common">Scarce chaser dragonfly</name>
    <name type="synonym">Libellula fulva</name>
    <dbReference type="NCBI Taxonomy" id="123851"/>
    <lineage>
        <taxon>Eukaryota</taxon>
        <taxon>Metazoa</taxon>
        <taxon>Ecdysozoa</taxon>
        <taxon>Arthropoda</taxon>
        <taxon>Hexapoda</taxon>
        <taxon>Insecta</taxon>
        <taxon>Pterygota</taxon>
        <taxon>Palaeoptera</taxon>
        <taxon>Odonata</taxon>
        <taxon>Epiprocta</taxon>
        <taxon>Anisoptera</taxon>
        <taxon>Libelluloidea</taxon>
        <taxon>Libellulidae</taxon>
        <taxon>Ladona</taxon>
    </lineage>
</organism>
<accession>A0A8K0P6X1</accession>
<dbReference type="InterPro" id="IPR055470">
    <property type="entry name" value="DUF7042"/>
</dbReference>
<dbReference type="Pfam" id="PF23070">
    <property type="entry name" value="DUF7043"/>
    <property type="match status" value="1"/>
</dbReference>
<dbReference type="Proteomes" id="UP000792457">
    <property type="component" value="Unassembled WGS sequence"/>
</dbReference>
<dbReference type="PANTHER" id="PTHR22255">
    <property type="entry name" value="LP06548P"/>
    <property type="match status" value="1"/>
</dbReference>
<feature type="domain" description="DUF7043" evidence="2">
    <location>
        <begin position="283"/>
        <end position="335"/>
    </location>
</feature>
<comment type="caution">
    <text evidence="5">The sequence shown here is derived from an EMBL/GenBank/DDBJ whole genome shotgun (WGS) entry which is preliminary data.</text>
</comment>
<proteinExistence type="predicted"/>